<evidence type="ECO:0000313" key="1">
    <source>
        <dbReference type="EMBL" id="KAJ1891343.1"/>
    </source>
</evidence>
<evidence type="ECO:0000313" key="2">
    <source>
        <dbReference type="Proteomes" id="UP001150581"/>
    </source>
</evidence>
<dbReference type="EMBL" id="JANBPG010001176">
    <property type="protein sequence ID" value="KAJ1891343.1"/>
    <property type="molecule type" value="Genomic_DNA"/>
</dbReference>
<organism evidence="1 2">
    <name type="scientific">Kickxella alabastrina</name>
    <dbReference type="NCBI Taxonomy" id="61397"/>
    <lineage>
        <taxon>Eukaryota</taxon>
        <taxon>Fungi</taxon>
        <taxon>Fungi incertae sedis</taxon>
        <taxon>Zoopagomycota</taxon>
        <taxon>Kickxellomycotina</taxon>
        <taxon>Kickxellomycetes</taxon>
        <taxon>Kickxellales</taxon>
        <taxon>Kickxellaceae</taxon>
        <taxon>Kickxella</taxon>
    </lineage>
</organism>
<dbReference type="Proteomes" id="UP001150581">
    <property type="component" value="Unassembled WGS sequence"/>
</dbReference>
<gene>
    <name evidence="1" type="ORF">LPJ66_006970</name>
</gene>
<proteinExistence type="predicted"/>
<comment type="caution">
    <text evidence="1">The sequence shown here is derived from an EMBL/GenBank/DDBJ whole genome shotgun (WGS) entry which is preliminary data.</text>
</comment>
<protein>
    <submittedName>
        <fullName evidence="1">Uncharacterized protein</fullName>
    </submittedName>
</protein>
<reference evidence="1" key="1">
    <citation type="submission" date="2022-07" db="EMBL/GenBank/DDBJ databases">
        <title>Phylogenomic reconstructions and comparative analyses of Kickxellomycotina fungi.</title>
        <authorList>
            <person name="Reynolds N.K."/>
            <person name="Stajich J.E."/>
            <person name="Barry K."/>
            <person name="Grigoriev I.V."/>
            <person name="Crous P."/>
            <person name="Smith M.E."/>
        </authorList>
    </citation>
    <scope>NUCLEOTIDE SEQUENCE</scope>
    <source>
        <strain evidence="1">Benny 63K</strain>
    </source>
</reference>
<sequence>MHKRYPAKQVVAVVLVTVGVVIATLTSISGDKVEESGGSMFAVHDSVVGILFLTMGVFLAAILGLYQETTYKKYGKHWKEGLFYNHLLALPMFLPFYRDILNQARALSLSPPIVVSLDQTMPLFGKYLATRIHLFSVPRLWVSLIGNVLSQLVCVSGVHRFTSMSTSLTLNVVLNLRKLVSLVLSVLLFENKVTLGMIFGCTLVFVGTFAYSQIAGSTKQAIEAKSDKEEPKVDEGSPDNRTRRRPKSTSAEGNEDEAEDLSQSSGELESSASESARSRRSVSASSDDDEEEGEDEEDAVGSVANEDEKDVVCSVANEDEEAVAGSVADEDDDESGSENIDNNEVDADADTDANTDLVEDTGSITNQVVLESEEEECDEEFVQAEASESETEKLAEAELLEQLHMPSGSDSEGSAIGRWGRTPQNRLRRSLRASGTPRSEDRRATGIQTTPRRQPLRSAKQRRVGGVFDTHGDQQGYVSSPTASAASRRRAHLNRAQQLSADASPIPAASGNSSDEGLRIRAAQTPKPKAKPPGRRKVAPSLVSLDVAKPKSDSLYVSPALLSASSPSPVIDKPREERSYREFFPELNVHTPLAIKMKRTTPSPVVSTRADFSFSTEPSSATPDALAALHGVGVGFQALASPLDSSGNLPSGGDGDPHSLSIPADLSLMGACDNGEKTPMSASERPLQSRTSSSLSIRLFFNDPDAQPRQPLSAPSLATNFPFTRPPPLRPTGMGKSTLSYSGTPQSSVVVLAPKKPVLTLPETKFKWLEGKDTPEARYKAIEFKRPESHYIHNTELTEKDLAERVEYDLEDVDREWLQRLNADRCEQGISEVSANLLETIIDHIEKEWFDLVKDVQKAISAIQQESLPAEESACAICGEEECDNTNAIVFCDGCNLAVHQDCYGVPYIPEGQWLCRKCMLSPDKDVSCVLCPQRGGAFKKTTTNKWAHLLCALWIPEVGISNTVYMEPIDSVDQIPRSRWKLYCHLCNRKVGACIQCSHRQCFSAFHPTCARRAHLSMAVKPDRRTGETIFRAFCERHTPAGHAQAIDVEAPLKFLGPRRKSYAASLSQISMHLGAVLPGGTNGSRPFAADPFANGSGSGAKQWPPSAVSLLASGSGEVAELVAQALGSAADAGQAKSGDDASLQLTMRIFNPDRPVLNEFVFQRVLHRLPSRIGMQQRAAIVLQVARFWALKRSLRHGAPLLKRLHLEPWTASVTQQRALEMAEEQRQAFMRRLRTDLERVRLLVESVRRREREKLKRARLINEYVQRVVNPLTMVILPIIEELLEKRDPRGVLSHPVTEDQAPDYFDLIAEPMDLSMIKAKVLAFTYSSIDEFDHDLELVVRNCMKYNKPNTYYYQLASRIKRHIDRLIAGARAVLSKIPMDPATGRVMLDFDFDIFSYDTSEPAVPRMLLGGSSAAALPVEGEQANPDAAQASDSDGDEPDDDAAAVGAAPEEKATPRITRSRAKIATPASQERNKPPALKLSPLDGNSGQPASEDTPTTSSTMDTNTPHTAAAANNIDGEEENDKDAAAENIPAEINIIDNSRSSSSSSADKKRKRSSRTSQPAAPAASKRRATTSSHIKAPPNILRRMTLFEQMSVPPPDVRISLRKKFAISHPDESPDAAPGSEIPDNINVLRSRLRRTSSDVVKTHVESPVDDSPRSSEEPLSLADNDMVDAPALAQATPKKRKRSSAKDKHPAEAAAAATTTPGKLRTGVIPTAAALGEDPTEYPVGTVVWAKMASYPWFPAEICAPDDARAPNQAHDGDRDDKCNNVLVLFFNSNPANRSWKWVSAKQICKLGVDRTLDGTFFKAKKSKSASMTKSMRMAYFEACKFRGIEPLVP</sequence>
<accession>A0ACC1IAQ7</accession>
<name>A0ACC1IAQ7_9FUNG</name>
<keyword evidence="2" id="KW-1185">Reference proteome</keyword>